<proteinExistence type="predicted"/>
<protein>
    <submittedName>
        <fullName evidence="2">Peptide deformylase</fullName>
        <ecNumber evidence="2">3.5.1.88</ecNumber>
    </submittedName>
</protein>
<dbReference type="GO" id="GO:0042586">
    <property type="term" value="F:peptide deformylase activity"/>
    <property type="evidence" value="ECO:0007669"/>
    <property type="project" value="UniProtKB-EC"/>
</dbReference>
<dbReference type="AlphaFoldDB" id="A0A6J4HUI0"/>
<evidence type="ECO:0000313" key="2">
    <source>
        <dbReference type="EMBL" id="CAA9232210.1"/>
    </source>
</evidence>
<feature type="non-terminal residue" evidence="2">
    <location>
        <position position="1"/>
    </location>
</feature>
<keyword evidence="2" id="KW-0378">Hydrolase</keyword>
<feature type="non-terminal residue" evidence="2">
    <location>
        <position position="167"/>
    </location>
</feature>
<reference evidence="2" key="1">
    <citation type="submission" date="2020-02" db="EMBL/GenBank/DDBJ databases">
        <authorList>
            <person name="Meier V. D."/>
        </authorList>
    </citation>
    <scope>NUCLEOTIDE SEQUENCE</scope>
    <source>
        <strain evidence="2">AVDCRST_MAG27</strain>
    </source>
</reference>
<evidence type="ECO:0000256" key="1">
    <source>
        <dbReference type="SAM" id="MobiDB-lite"/>
    </source>
</evidence>
<dbReference type="EC" id="3.5.1.88" evidence="2"/>
<gene>
    <name evidence="2" type="ORF">AVDCRST_MAG27-1011</name>
</gene>
<sequence>GHIEDRPHGPPGAAARGGAGGRPDPSRNPPADRRHGGDDAGCLGHRPCRAAGACAAAALRLARADGRRGAGQPGTRAVGRGGGDGLGGLPLDPRAAGCGGAAAADPLSRPRCGGQSGGRRGGGDDRTGDAARDGPSGWGALPDADDRPFALRLHRGACPCRGEPGAM</sequence>
<name>A0A6J4HUI0_9PROT</name>
<feature type="region of interest" description="Disordered" evidence="1">
    <location>
        <begin position="65"/>
        <end position="145"/>
    </location>
</feature>
<accession>A0A6J4HUI0</accession>
<feature type="region of interest" description="Disordered" evidence="1">
    <location>
        <begin position="1"/>
        <end position="43"/>
    </location>
</feature>
<feature type="compositionally biased region" description="Low complexity" evidence="1">
    <location>
        <begin position="89"/>
        <end position="104"/>
    </location>
</feature>
<feature type="compositionally biased region" description="Basic and acidic residues" evidence="1">
    <location>
        <begin position="121"/>
        <end position="132"/>
    </location>
</feature>
<organism evidence="2">
    <name type="scientific">uncultured Craurococcus sp</name>
    <dbReference type="NCBI Taxonomy" id="1135998"/>
    <lineage>
        <taxon>Bacteria</taxon>
        <taxon>Pseudomonadati</taxon>
        <taxon>Pseudomonadota</taxon>
        <taxon>Alphaproteobacteria</taxon>
        <taxon>Acetobacterales</taxon>
        <taxon>Acetobacteraceae</taxon>
        <taxon>Craurococcus</taxon>
        <taxon>environmental samples</taxon>
    </lineage>
</organism>
<feature type="compositionally biased region" description="Gly residues" evidence="1">
    <location>
        <begin position="79"/>
        <end position="88"/>
    </location>
</feature>
<dbReference type="EMBL" id="CADCTD010000045">
    <property type="protein sequence ID" value="CAA9232210.1"/>
    <property type="molecule type" value="Genomic_DNA"/>
</dbReference>